<evidence type="ECO:0008006" key="3">
    <source>
        <dbReference type="Google" id="ProtNLM"/>
    </source>
</evidence>
<evidence type="ECO:0000256" key="1">
    <source>
        <dbReference type="SAM" id="MobiDB-lite"/>
    </source>
</evidence>
<dbReference type="AlphaFoldDB" id="A0A3B1AZ18"/>
<protein>
    <recommendedName>
        <fullName evidence="3">Helix-turn-helix domain-containing protein</fullName>
    </recommendedName>
</protein>
<gene>
    <name evidence="2" type="ORF">MNBD_GAMMA19-322</name>
</gene>
<feature type="compositionally biased region" description="Basic residues" evidence="1">
    <location>
        <begin position="1"/>
        <end position="17"/>
    </location>
</feature>
<accession>A0A3B1AZ18</accession>
<feature type="region of interest" description="Disordered" evidence="1">
    <location>
        <begin position="1"/>
        <end position="29"/>
    </location>
</feature>
<dbReference type="EMBL" id="UOFV01000506">
    <property type="protein sequence ID" value="VAX04943.1"/>
    <property type="molecule type" value="Genomic_DNA"/>
</dbReference>
<evidence type="ECO:0000313" key="2">
    <source>
        <dbReference type="EMBL" id="VAX04943.1"/>
    </source>
</evidence>
<organism evidence="2">
    <name type="scientific">hydrothermal vent metagenome</name>
    <dbReference type="NCBI Taxonomy" id="652676"/>
    <lineage>
        <taxon>unclassified sequences</taxon>
        <taxon>metagenomes</taxon>
        <taxon>ecological metagenomes</taxon>
    </lineage>
</organism>
<sequence length="81" mass="9247">MSPTKKSRSRVKRKKPFNAHDAGASNSITSDTFLTGREVAERFRCTPAFLQKHWEENLEPPRLKTGAKVLVLESDLQKYTN</sequence>
<name>A0A3B1AZ18_9ZZZZ</name>
<reference evidence="2" key="1">
    <citation type="submission" date="2018-06" db="EMBL/GenBank/DDBJ databases">
        <authorList>
            <person name="Zhirakovskaya E."/>
        </authorList>
    </citation>
    <scope>NUCLEOTIDE SEQUENCE</scope>
</reference>
<proteinExistence type="predicted"/>